<dbReference type="InterPro" id="IPR014032">
    <property type="entry name" value="Peptidase_A24A_bac"/>
</dbReference>
<feature type="transmembrane region" description="Helical" evidence="10">
    <location>
        <begin position="220"/>
        <end position="241"/>
    </location>
</feature>
<dbReference type="PRINTS" id="PR00864">
    <property type="entry name" value="PREPILNPTASE"/>
</dbReference>
<comment type="similarity">
    <text evidence="2 8">Belongs to the peptidase A24 family.</text>
</comment>
<keyword evidence="7 10" id="KW-0472">Membrane</keyword>
<evidence type="ECO:0000256" key="4">
    <source>
        <dbReference type="ARBA" id="ARBA00022519"/>
    </source>
</evidence>
<dbReference type="InterPro" id="IPR010627">
    <property type="entry name" value="Prepilin_pept_A24_N"/>
</dbReference>
<feature type="domain" description="Prepilin peptidase A24 N-terminal" evidence="12">
    <location>
        <begin position="23"/>
        <end position="115"/>
    </location>
</feature>
<keyword evidence="9" id="KW-0489">Methyltransferase</keyword>
<evidence type="ECO:0000256" key="1">
    <source>
        <dbReference type="ARBA" id="ARBA00004429"/>
    </source>
</evidence>
<dbReference type="EMBL" id="BMFZ01000020">
    <property type="protein sequence ID" value="GGA62468.1"/>
    <property type="molecule type" value="Genomic_DNA"/>
</dbReference>
<sequence>MDYSSLVDFLSPSNVIYHSIVLVIGLVAGSFLNVVVYRLPMMLNKHQPEDEEQLNLCFPASHCTECKHPLRFWQNIPLLSWLLLQGRCHYCHEQIPLRYPLNELVCASLFLGMSVLFDTPFTLLSAFTLMWFLLALSLIDSSAYLLPDRLTLPLIWLGLLVHSVGGEVTLHDSLYGTVVGYLALWSIYWGFKILLNKEGMGYGDFKLLAALGAWTGWQSVPYLCIIAAVIGLIFTMVRALIKKKTGEIPFGPCLSLAGGYIYISQESHVFWLMLFSLKDI</sequence>
<evidence type="ECO:0000313" key="14">
    <source>
        <dbReference type="Proteomes" id="UP000627464"/>
    </source>
</evidence>
<keyword evidence="5 9" id="KW-0812">Transmembrane</keyword>
<evidence type="ECO:0000259" key="11">
    <source>
        <dbReference type="Pfam" id="PF01478"/>
    </source>
</evidence>
<accession>A0ABQ1H8W5</accession>
<feature type="transmembrane region" description="Helical" evidence="10">
    <location>
        <begin position="15"/>
        <end position="37"/>
    </location>
</feature>
<dbReference type="EC" id="3.4.23.43" evidence="9"/>
<comment type="subcellular location">
    <subcellularLocation>
        <location evidence="1">Cell inner membrane</location>
        <topology evidence="1">Multi-pass membrane protein</topology>
    </subcellularLocation>
    <subcellularLocation>
        <location evidence="9">Cell membrane</location>
        <topology evidence="9">Multi-pass membrane protein</topology>
    </subcellularLocation>
</comment>
<evidence type="ECO:0000256" key="8">
    <source>
        <dbReference type="RuleBase" id="RU003793"/>
    </source>
</evidence>
<evidence type="ECO:0000256" key="9">
    <source>
        <dbReference type="RuleBase" id="RU003794"/>
    </source>
</evidence>
<evidence type="ECO:0000313" key="13">
    <source>
        <dbReference type="EMBL" id="GGA62468.1"/>
    </source>
</evidence>
<name>A0ABQ1H8W5_9GAMM</name>
<keyword evidence="9" id="KW-0378">Hydrolase</keyword>
<keyword evidence="3" id="KW-1003">Cell membrane</keyword>
<dbReference type="Pfam" id="PF01478">
    <property type="entry name" value="Peptidase_A24"/>
    <property type="match status" value="1"/>
</dbReference>
<evidence type="ECO:0000259" key="12">
    <source>
        <dbReference type="Pfam" id="PF06750"/>
    </source>
</evidence>
<feature type="transmembrane region" description="Helical" evidence="10">
    <location>
        <begin position="144"/>
        <end position="161"/>
    </location>
</feature>
<gene>
    <name evidence="13" type="primary">gspO</name>
    <name evidence="13" type="ORF">GCM10011328_42090</name>
</gene>
<protein>
    <recommendedName>
        <fullName evidence="9">Prepilin leader peptidase/N-methyltransferase</fullName>
        <ecNumber evidence="9">2.1.1.-</ecNumber>
        <ecNumber evidence="9">3.4.23.43</ecNumber>
    </recommendedName>
</protein>
<feature type="transmembrane region" description="Helical" evidence="10">
    <location>
        <begin position="104"/>
        <end position="132"/>
    </location>
</feature>
<keyword evidence="9" id="KW-0511">Multifunctional enzyme</keyword>
<organism evidence="13 14">
    <name type="scientific">Hafnia psychrotolerans</name>
    <dbReference type="NCBI Taxonomy" id="1477018"/>
    <lineage>
        <taxon>Bacteria</taxon>
        <taxon>Pseudomonadati</taxon>
        <taxon>Pseudomonadota</taxon>
        <taxon>Gammaproteobacteria</taxon>
        <taxon>Enterobacterales</taxon>
        <taxon>Hafniaceae</taxon>
        <taxon>Hafnia</taxon>
    </lineage>
</organism>
<evidence type="ECO:0000256" key="7">
    <source>
        <dbReference type="ARBA" id="ARBA00023136"/>
    </source>
</evidence>
<comment type="caution">
    <text evidence="13">The sequence shown here is derived from an EMBL/GenBank/DDBJ whole genome shotgun (WGS) entry which is preliminary data.</text>
</comment>
<feature type="transmembrane region" description="Helical" evidence="10">
    <location>
        <begin position="173"/>
        <end position="191"/>
    </location>
</feature>
<dbReference type="Pfam" id="PF06750">
    <property type="entry name" value="A24_N_bact"/>
    <property type="match status" value="1"/>
</dbReference>
<evidence type="ECO:0000256" key="6">
    <source>
        <dbReference type="ARBA" id="ARBA00022989"/>
    </source>
</evidence>
<dbReference type="Gene3D" id="1.20.120.1220">
    <property type="match status" value="1"/>
</dbReference>
<dbReference type="InterPro" id="IPR000045">
    <property type="entry name" value="Prepilin_IV_endopep_pep"/>
</dbReference>
<keyword evidence="4" id="KW-0997">Cell inner membrane</keyword>
<dbReference type="RefSeq" id="WP_229746559.1">
    <property type="nucleotide sequence ID" value="NZ_BMFZ01000020.1"/>
</dbReference>
<comment type="catalytic activity">
    <reaction evidence="9">
        <text>Typically cleaves a -Gly-|-Phe- bond to release an N-terminal, basic peptide of 5-8 residues from type IV prepilin, and then N-methylates the new N-terminal amino group, the methyl donor being S-adenosyl-L-methionine.</text>
        <dbReference type="EC" id="3.4.23.43"/>
    </reaction>
</comment>
<feature type="domain" description="Prepilin type IV endopeptidase peptidase" evidence="11">
    <location>
        <begin position="128"/>
        <end position="235"/>
    </location>
</feature>
<dbReference type="InterPro" id="IPR050882">
    <property type="entry name" value="Prepilin_peptidase/N-MTase"/>
</dbReference>
<reference evidence="14" key="1">
    <citation type="journal article" date="2019" name="Int. J. Syst. Evol. Microbiol.">
        <title>The Global Catalogue of Microorganisms (GCM) 10K type strain sequencing project: providing services to taxonomists for standard genome sequencing and annotation.</title>
        <authorList>
            <consortium name="The Broad Institute Genomics Platform"/>
            <consortium name="The Broad Institute Genome Sequencing Center for Infectious Disease"/>
            <person name="Wu L."/>
            <person name="Ma J."/>
        </authorList>
    </citation>
    <scope>NUCLEOTIDE SEQUENCE [LARGE SCALE GENOMIC DNA]</scope>
    <source>
        <strain evidence="14">CGMCC 1.12806</strain>
    </source>
</reference>
<evidence type="ECO:0000256" key="5">
    <source>
        <dbReference type="ARBA" id="ARBA00022692"/>
    </source>
</evidence>
<keyword evidence="9" id="KW-0808">Transferase</keyword>
<dbReference type="Proteomes" id="UP000627464">
    <property type="component" value="Unassembled WGS sequence"/>
</dbReference>
<dbReference type="PANTHER" id="PTHR30487">
    <property type="entry name" value="TYPE 4 PREPILIN-LIKE PROTEINS LEADER PEPTIDE-PROCESSING ENZYME"/>
    <property type="match status" value="1"/>
</dbReference>
<evidence type="ECO:0000256" key="10">
    <source>
        <dbReference type="SAM" id="Phobius"/>
    </source>
</evidence>
<keyword evidence="14" id="KW-1185">Reference proteome</keyword>
<evidence type="ECO:0000256" key="2">
    <source>
        <dbReference type="ARBA" id="ARBA00005801"/>
    </source>
</evidence>
<keyword evidence="9" id="KW-0645">Protease</keyword>
<dbReference type="EC" id="2.1.1.-" evidence="9"/>
<keyword evidence="6 10" id="KW-1133">Transmembrane helix</keyword>
<proteinExistence type="inferred from homology"/>
<evidence type="ECO:0000256" key="3">
    <source>
        <dbReference type="ARBA" id="ARBA00022475"/>
    </source>
</evidence>
<dbReference type="PANTHER" id="PTHR30487:SF0">
    <property type="entry name" value="PREPILIN LEADER PEPTIDASE_N-METHYLTRANSFERASE-RELATED"/>
    <property type="match status" value="1"/>
</dbReference>
<comment type="function">
    <text evidence="9">Plays an essential role in type IV pili and type II pseudopili formation by proteolytically removing the leader sequence from substrate proteins and subsequently monomethylating the alpha-amino group of the newly exposed N-terminal phenylalanine.</text>
</comment>